<dbReference type="AlphaFoldDB" id="A0A1F7I989"/>
<dbReference type="SUPFAM" id="SSF81593">
    <property type="entry name" value="Nucleotidyltransferase substrate binding subunit/domain"/>
    <property type="match status" value="1"/>
</dbReference>
<dbReference type="Proteomes" id="UP000177698">
    <property type="component" value="Unassembled WGS sequence"/>
</dbReference>
<dbReference type="Pfam" id="PF08780">
    <property type="entry name" value="NTase_sub_bind"/>
    <property type="match status" value="1"/>
</dbReference>
<evidence type="ECO:0000313" key="2">
    <source>
        <dbReference type="Proteomes" id="UP000177698"/>
    </source>
</evidence>
<dbReference type="NCBIfam" id="TIGR01987">
    <property type="entry name" value="HI0074"/>
    <property type="match status" value="1"/>
</dbReference>
<dbReference type="InterPro" id="IPR010235">
    <property type="entry name" value="HepT"/>
</dbReference>
<comment type="caution">
    <text evidence="1">The sequence shown here is derived from an EMBL/GenBank/DDBJ whole genome shotgun (WGS) entry which is preliminary data.</text>
</comment>
<protein>
    <recommendedName>
        <fullName evidence="3">Nucleotidyltransferase</fullName>
    </recommendedName>
</protein>
<organism evidence="1 2">
    <name type="scientific">Candidatus Roizmanbacteria bacterium RIFCSPLOWO2_01_FULL_37_12</name>
    <dbReference type="NCBI Taxonomy" id="1802056"/>
    <lineage>
        <taxon>Bacteria</taxon>
        <taxon>Candidatus Roizmaniibacteriota</taxon>
    </lineage>
</organism>
<dbReference type="Gene3D" id="1.20.120.330">
    <property type="entry name" value="Nucleotidyltransferases domain 2"/>
    <property type="match status" value="1"/>
</dbReference>
<sequence>MENKAKLIKKAKAVLIYKDLKRVSERLKEAVKKSPTVFNQDATIQRFEFCFELSWKLMKATCEIEGLEVVSPKGAIRQAAVIGLIDNPEIWFKFLDARNITVHA</sequence>
<reference evidence="1 2" key="1">
    <citation type="journal article" date="2016" name="Nat. Commun.">
        <title>Thousands of microbial genomes shed light on interconnected biogeochemical processes in an aquifer system.</title>
        <authorList>
            <person name="Anantharaman K."/>
            <person name="Brown C.T."/>
            <person name="Hug L.A."/>
            <person name="Sharon I."/>
            <person name="Castelle C.J."/>
            <person name="Probst A.J."/>
            <person name="Thomas B.C."/>
            <person name="Singh A."/>
            <person name="Wilkins M.J."/>
            <person name="Karaoz U."/>
            <person name="Brodie E.L."/>
            <person name="Williams K.H."/>
            <person name="Hubbard S.S."/>
            <person name="Banfield J.F."/>
        </authorList>
    </citation>
    <scope>NUCLEOTIDE SEQUENCE [LARGE SCALE GENOMIC DNA]</scope>
</reference>
<gene>
    <name evidence="1" type="ORF">A2954_06700</name>
</gene>
<evidence type="ECO:0000313" key="1">
    <source>
        <dbReference type="EMBL" id="OGK39919.1"/>
    </source>
</evidence>
<evidence type="ECO:0008006" key="3">
    <source>
        <dbReference type="Google" id="ProtNLM"/>
    </source>
</evidence>
<dbReference type="EMBL" id="MGAG01000034">
    <property type="protein sequence ID" value="OGK39919.1"/>
    <property type="molecule type" value="Genomic_DNA"/>
</dbReference>
<accession>A0A1F7I989</accession>
<proteinExistence type="predicted"/>
<dbReference type="STRING" id="1802056.A2954_06700"/>
<name>A0A1F7I989_9BACT</name>